<keyword evidence="3" id="KW-1185">Reference proteome</keyword>
<evidence type="ECO:0000313" key="3">
    <source>
        <dbReference type="Proteomes" id="UP000799539"/>
    </source>
</evidence>
<protein>
    <submittedName>
        <fullName evidence="2">Uncharacterized protein</fullName>
    </submittedName>
</protein>
<feature type="region of interest" description="Disordered" evidence="1">
    <location>
        <begin position="267"/>
        <end position="367"/>
    </location>
</feature>
<feature type="compositionally biased region" description="Low complexity" evidence="1">
    <location>
        <begin position="347"/>
        <end position="361"/>
    </location>
</feature>
<reference evidence="2" key="1">
    <citation type="journal article" date="2020" name="Stud. Mycol.">
        <title>101 Dothideomycetes genomes: a test case for predicting lifestyles and emergence of pathogens.</title>
        <authorList>
            <person name="Haridas S."/>
            <person name="Albert R."/>
            <person name="Binder M."/>
            <person name="Bloem J."/>
            <person name="Labutti K."/>
            <person name="Salamov A."/>
            <person name="Andreopoulos B."/>
            <person name="Baker S."/>
            <person name="Barry K."/>
            <person name="Bills G."/>
            <person name="Bluhm B."/>
            <person name="Cannon C."/>
            <person name="Castanera R."/>
            <person name="Culley D."/>
            <person name="Daum C."/>
            <person name="Ezra D."/>
            <person name="Gonzalez J."/>
            <person name="Henrissat B."/>
            <person name="Kuo A."/>
            <person name="Liang C."/>
            <person name="Lipzen A."/>
            <person name="Lutzoni F."/>
            <person name="Magnuson J."/>
            <person name="Mondo S."/>
            <person name="Nolan M."/>
            <person name="Ohm R."/>
            <person name="Pangilinan J."/>
            <person name="Park H.-J."/>
            <person name="Ramirez L."/>
            <person name="Alfaro M."/>
            <person name="Sun H."/>
            <person name="Tritt A."/>
            <person name="Yoshinaga Y."/>
            <person name="Zwiers L.-H."/>
            <person name="Turgeon B."/>
            <person name="Goodwin S."/>
            <person name="Spatafora J."/>
            <person name="Crous P."/>
            <person name="Grigoriev I."/>
        </authorList>
    </citation>
    <scope>NUCLEOTIDE SEQUENCE</scope>
    <source>
        <strain evidence="2">SCOH1-5</strain>
    </source>
</reference>
<feature type="region of interest" description="Disordered" evidence="1">
    <location>
        <begin position="545"/>
        <end position="606"/>
    </location>
</feature>
<feature type="compositionally biased region" description="Polar residues" evidence="1">
    <location>
        <begin position="545"/>
        <end position="568"/>
    </location>
</feature>
<feature type="compositionally biased region" description="Polar residues" evidence="1">
    <location>
        <begin position="283"/>
        <end position="294"/>
    </location>
</feature>
<dbReference type="Proteomes" id="UP000799539">
    <property type="component" value="Unassembled WGS sequence"/>
</dbReference>
<feature type="compositionally biased region" description="Polar residues" evidence="1">
    <location>
        <begin position="478"/>
        <end position="502"/>
    </location>
</feature>
<feature type="compositionally biased region" description="Polar residues" evidence="1">
    <location>
        <begin position="326"/>
        <end position="337"/>
    </location>
</feature>
<organism evidence="2 3">
    <name type="scientific">Cercospora zeae-maydis SCOH1-5</name>
    <dbReference type="NCBI Taxonomy" id="717836"/>
    <lineage>
        <taxon>Eukaryota</taxon>
        <taxon>Fungi</taxon>
        <taxon>Dikarya</taxon>
        <taxon>Ascomycota</taxon>
        <taxon>Pezizomycotina</taxon>
        <taxon>Dothideomycetes</taxon>
        <taxon>Dothideomycetidae</taxon>
        <taxon>Mycosphaerellales</taxon>
        <taxon>Mycosphaerellaceae</taxon>
        <taxon>Cercospora</taxon>
    </lineage>
</organism>
<feature type="region of interest" description="Disordered" evidence="1">
    <location>
        <begin position="459"/>
        <end position="517"/>
    </location>
</feature>
<dbReference type="OrthoDB" id="3556832at2759"/>
<dbReference type="EMBL" id="ML992665">
    <property type="protein sequence ID" value="KAF2215681.1"/>
    <property type="molecule type" value="Genomic_DNA"/>
</dbReference>
<sequence length="659" mass="70834">MIRFNAGGVQAALSTANLDASLSRSVTLTMGKEQALDDQRVEAHLAAGIALPTVAIGADGSTKGVLQYLGEHDDIPFMMAEAGEKSESAELKSPEHRALRLTVDTTDRTHHTGSQSAAADLKIEVFVNGALSDVYYVNPKKTGTTHRYAIHGTRIQRQIEKPWTYQPSTALSSSKWNASERWGAASVLLKHEGRTRGSNKWGISSPSGEFLAALADVPLPERVRDKKHMGVIDVIVVTGKGGKDGPAHGYIARPTRLRNSKYRTHVLSGPVSRPHTPVHVSKPITSGVDNTDSDLASDVRQDSVAEDSSSPLPSKPTGRSVLGLSAVSNNAHSQQPSLADDPFTENPSAGQSPAPAPQGASELPSTSSDIPLAAQQQAKLKLKLTAKSREPRLTTTEAKAREFAETHDIVFKRDVIIDGFMNRKGKQCGSRTITQRIGDIQKMTPKNQGAAIRKLKEDLDQQISDPPGQYSPVGPLRTRSQSSAKPRSPRDSPSVTGSSTPALSPLAKQHKSSSITETRTAMALNNGAAANGRLVAHIASYSSPQHSLRNKMQTPPANEESAASTAFSTPRPLQAVQRPETPMAGTPPPPDSVKRSTRKRGKLDDQTPEEALANFRLPEMSKGCTVSFAEGNAQRQIQKTRPGFFDEDEMIVGMRFVVV</sequence>
<evidence type="ECO:0000256" key="1">
    <source>
        <dbReference type="SAM" id="MobiDB-lite"/>
    </source>
</evidence>
<dbReference type="AlphaFoldDB" id="A0A6A6FQJ0"/>
<accession>A0A6A6FQJ0</accession>
<gene>
    <name evidence="2" type="ORF">CERZMDRAFT_94081</name>
</gene>
<name>A0A6A6FQJ0_9PEZI</name>
<evidence type="ECO:0000313" key="2">
    <source>
        <dbReference type="EMBL" id="KAF2215681.1"/>
    </source>
</evidence>
<proteinExistence type="predicted"/>